<dbReference type="Proteomes" id="UP001617669">
    <property type="component" value="Unassembled WGS sequence"/>
</dbReference>
<keyword evidence="2 4" id="KW-0479">Metal-binding</keyword>
<dbReference type="InterPro" id="IPR009056">
    <property type="entry name" value="Cyt_c-like_dom"/>
</dbReference>
<dbReference type="SUPFAM" id="SSF46626">
    <property type="entry name" value="Cytochrome c"/>
    <property type="match status" value="1"/>
</dbReference>
<feature type="domain" description="Cytochrome c" evidence="5">
    <location>
        <begin position="5"/>
        <end position="99"/>
    </location>
</feature>
<keyword evidence="3 4" id="KW-0408">Iron</keyword>
<dbReference type="InterPro" id="IPR036909">
    <property type="entry name" value="Cyt_c-like_dom_sf"/>
</dbReference>
<accession>A0ABW8GMQ4</accession>
<reference evidence="6 7" key="1">
    <citation type="submission" date="2024-11" db="EMBL/GenBank/DDBJ databases">
        <authorList>
            <person name="Kaparullina E.N."/>
            <person name="Delegan Y.A."/>
            <person name="Doronina N.V."/>
        </authorList>
    </citation>
    <scope>NUCLEOTIDE SEQUENCE [LARGE SCALE GENOMIC DNA]</scope>
    <source>
        <strain evidence="6 7">7sh_L</strain>
    </source>
</reference>
<evidence type="ECO:0000256" key="2">
    <source>
        <dbReference type="ARBA" id="ARBA00022723"/>
    </source>
</evidence>
<gene>
    <name evidence="6" type="ORF">ACIKP9_10870</name>
</gene>
<keyword evidence="1 4" id="KW-0349">Heme</keyword>
<keyword evidence="7" id="KW-1185">Reference proteome</keyword>
<dbReference type="EMBL" id="JBIWXY010000002">
    <property type="protein sequence ID" value="MFJ5446730.1"/>
    <property type="molecule type" value="Genomic_DNA"/>
</dbReference>
<evidence type="ECO:0000256" key="4">
    <source>
        <dbReference type="PROSITE-ProRule" id="PRU00433"/>
    </source>
</evidence>
<dbReference type="Pfam" id="PF00034">
    <property type="entry name" value="Cytochrom_C"/>
    <property type="match status" value="1"/>
</dbReference>
<dbReference type="RefSeq" id="WP_400882597.1">
    <property type="nucleotide sequence ID" value="NZ_JBIWXY010000002.1"/>
</dbReference>
<protein>
    <submittedName>
        <fullName evidence="6">C-type cytochrome</fullName>
    </submittedName>
</protein>
<proteinExistence type="predicted"/>
<evidence type="ECO:0000256" key="1">
    <source>
        <dbReference type="ARBA" id="ARBA00022617"/>
    </source>
</evidence>
<name>A0ABW8GMQ4_9PROT</name>
<organism evidence="6 7">
    <name type="scientific">Methylobacillus methanolivorans</name>
    <dbReference type="NCBI Taxonomy" id="1848927"/>
    <lineage>
        <taxon>Bacteria</taxon>
        <taxon>Pseudomonadati</taxon>
        <taxon>Pseudomonadota</taxon>
        <taxon>Betaproteobacteria</taxon>
        <taxon>Nitrosomonadales</taxon>
        <taxon>Methylophilaceae</taxon>
        <taxon>Methylobacillus</taxon>
    </lineage>
</organism>
<evidence type="ECO:0000313" key="6">
    <source>
        <dbReference type="EMBL" id="MFJ5446730.1"/>
    </source>
</evidence>
<sequence length="113" mass="11914">MGSGLLVALGLGLVPLVAWPAGVDSHIRTLAASCAACHGYEGKSLGAIPNLAGLAQERFLASMQRYRDMPDDGSVMNQHAKGLTWEEIEGLAHYFSGLADVDHPPANAKSSRQ</sequence>
<evidence type="ECO:0000256" key="3">
    <source>
        <dbReference type="ARBA" id="ARBA00023004"/>
    </source>
</evidence>
<evidence type="ECO:0000259" key="5">
    <source>
        <dbReference type="PROSITE" id="PS51007"/>
    </source>
</evidence>
<comment type="caution">
    <text evidence="6">The sequence shown here is derived from an EMBL/GenBank/DDBJ whole genome shotgun (WGS) entry which is preliminary data.</text>
</comment>
<dbReference type="Gene3D" id="1.10.760.10">
    <property type="entry name" value="Cytochrome c-like domain"/>
    <property type="match status" value="1"/>
</dbReference>
<evidence type="ECO:0000313" key="7">
    <source>
        <dbReference type="Proteomes" id="UP001617669"/>
    </source>
</evidence>
<dbReference type="PROSITE" id="PS51007">
    <property type="entry name" value="CYTC"/>
    <property type="match status" value="1"/>
</dbReference>